<feature type="compositionally biased region" description="Low complexity" evidence="2">
    <location>
        <begin position="638"/>
        <end position="647"/>
    </location>
</feature>
<dbReference type="GO" id="GO:0005829">
    <property type="term" value="C:cytosol"/>
    <property type="evidence" value="ECO:0007669"/>
    <property type="project" value="TreeGrafter"/>
</dbReference>
<dbReference type="Proteomes" id="UP000198341">
    <property type="component" value="Chromosome 2"/>
</dbReference>
<evidence type="ECO:0000256" key="1">
    <source>
        <dbReference type="SAM" id="Coils"/>
    </source>
</evidence>
<dbReference type="EMBL" id="FO082277">
    <property type="protein sequence ID" value="CCO14985.1"/>
    <property type="molecule type" value="Genomic_DNA"/>
</dbReference>
<feature type="coiled-coil region" evidence="1">
    <location>
        <begin position="193"/>
        <end position="227"/>
    </location>
</feature>
<feature type="compositionally biased region" description="Low complexity" evidence="2">
    <location>
        <begin position="263"/>
        <end position="291"/>
    </location>
</feature>
<dbReference type="InterPro" id="IPR033979">
    <property type="entry name" value="MINDY_domain"/>
</dbReference>
<dbReference type="OrthoDB" id="10261212at2759"/>
<feature type="compositionally biased region" description="Polar residues" evidence="2">
    <location>
        <begin position="464"/>
        <end position="475"/>
    </location>
</feature>
<evidence type="ECO:0000313" key="4">
    <source>
        <dbReference type="EMBL" id="CCO14985.1"/>
    </source>
</evidence>
<dbReference type="GO" id="GO:1990380">
    <property type="term" value="F:K48-linked deubiquitinase activity"/>
    <property type="evidence" value="ECO:0007669"/>
    <property type="project" value="InterPro"/>
</dbReference>
<reference evidence="4 5" key="1">
    <citation type="submission" date="2011-10" db="EMBL/GenBank/DDBJ databases">
        <authorList>
            <person name="Genoscope - CEA"/>
        </authorList>
    </citation>
    <scope>NUCLEOTIDE SEQUENCE [LARGE SCALE GENOMIC DNA]</scope>
    <source>
        <strain evidence="4 5">RCC 1105</strain>
    </source>
</reference>
<dbReference type="GO" id="GO:0004843">
    <property type="term" value="F:cysteine-type deubiquitinase activity"/>
    <property type="evidence" value="ECO:0007669"/>
    <property type="project" value="InterPro"/>
</dbReference>
<dbReference type="GO" id="GO:0071108">
    <property type="term" value="P:protein K48-linked deubiquitination"/>
    <property type="evidence" value="ECO:0007669"/>
    <property type="project" value="TreeGrafter"/>
</dbReference>
<protein>
    <submittedName>
        <fullName evidence="4">Unnamed protein product</fullName>
    </submittedName>
</protein>
<sequence length="661" mass="73109">MDRNEARKETFYRAKRIHFLGRIVHVCTQNENGPCPLLALANVLLLRNAIQMRNFATTSASASSGGGGEESSSSPQLYSSHEVIATLATRILDSNVSEKTGEAYKGFQLGENARERMYENNEKNIETALSVLPSLVNGLDVNVQFIDSEAFEYTANLCVFDALDVSLYHGWVVDAKFDVATGHVVSRLSYNQLVERLIELRDLEQEQEMIEEEKKKIEEELNLSAKENVLHTEDSPTTGELNKQLDELAEMMEGGSNVTTPRSKSNQNSFSENNNKSNSNNNNDNSNSEKSLAAIGEEEEREEDERVRLQKQISNDFNKIVMERTAIEEFLEATSTQCTEEGLKSVFGNMRNNELGVFFRNNHFSVIFKRDNQYLLSLVTDEGFIDEPSIVWEIVYDDGAIDDDDIDYAEETDDDQLARLMREQRAREREQVFLNADFKPFDGTGEDYFDVEKSSPGAIKTRSGRASVSSSQPGSAMSGGGLAAFSPRQGTSFPASPAKALGGTPTATTTSSDDDFEVARKLHSELNCNARFEAPVAPNAHHVDAQFIPPSQTYENSADADLAYAMRLQEEEEQSAAARERENGGRRSAGHFADIPPTYGARGRLAEDPMYAANAPHEQGQNGEQRSAYLRPVRKMKVSSSGGKKSSSGGGAKTSENCCIQ</sequence>
<dbReference type="InterPro" id="IPR007518">
    <property type="entry name" value="MINDY"/>
</dbReference>
<dbReference type="PANTHER" id="PTHR18063">
    <property type="entry name" value="NF-E2 INDUCIBLE PROTEIN"/>
    <property type="match status" value="1"/>
</dbReference>
<evidence type="ECO:0000256" key="2">
    <source>
        <dbReference type="SAM" id="MobiDB-lite"/>
    </source>
</evidence>
<dbReference type="AlphaFoldDB" id="K8ERG3"/>
<dbReference type="STRING" id="41875.K8ERG3"/>
<dbReference type="RefSeq" id="XP_007514745.1">
    <property type="nucleotide sequence ID" value="XM_007514683.1"/>
</dbReference>
<feature type="region of interest" description="Disordered" evidence="2">
    <location>
        <begin position="449"/>
        <end position="513"/>
    </location>
</feature>
<dbReference type="eggNOG" id="KOG2427">
    <property type="taxonomic scope" value="Eukaryota"/>
</dbReference>
<organism evidence="4 5">
    <name type="scientific">Bathycoccus prasinos</name>
    <dbReference type="NCBI Taxonomy" id="41875"/>
    <lineage>
        <taxon>Eukaryota</taxon>
        <taxon>Viridiplantae</taxon>
        <taxon>Chlorophyta</taxon>
        <taxon>Mamiellophyceae</taxon>
        <taxon>Mamiellales</taxon>
        <taxon>Bathycoccaceae</taxon>
        <taxon>Bathycoccus</taxon>
    </lineage>
</organism>
<gene>
    <name evidence="4" type="ORF">Bathy02g02580</name>
</gene>
<evidence type="ECO:0000259" key="3">
    <source>
        <dbReference type="Pfam" id="PF04424"/>
    </source>
</evidence>
<keyword evidence="1" id="KW-0175">Coiled coil</keyword>
<feature type="region of interest" description="Disordered" evidence="2">
    <location>
        <begin position="569"/>
        <end position="661"/>
    </location>
</feature>
<evidence type="ECO:0000313" key="5">
    <source>
        <dbReference type="Proteomes" id="UP000198341"/>
    </source>
</evidence>
<dbReference type="GO" id="GO:0071944">
    <property type="term" value="C:cell periphery"/>
    <property type="evidence" value="ECO:0007669"/>
    <property type="project" value="TreeGrafter"/>
</dbReference>
<accession>K8ERG3</accession>
<dbReference type="KEGG" id="bpg:Bathy02g02580"/>
<dbReference type="GO" id="GO:0016807">
    <property type="term" value="F:cysteine-type carboxypeptidase activity"/>
    <property type="evidence" value="ECO:0007669"/>
    <property type="project" value="TreeGrafter"/>
</dbReference>
<name>K8ERG3_9CHLO</name>
<dbReference type="GeneID" id="19017371"/>
<dbReference type="Pfam" id="PF04424">
    <property type="entry name" value="MINDY_DUB"/>
    <property type="match status" value="1"/>
</dbReference>
<proteinExistence type="predicted"/>
<keyword evidence="5" id="KW-1185">Reference proteome</keyword>
<dbReference type="PANTHER" id="PTHR18063:SF6">
    <property type="entry name" value="UBIQUITIN CARBOXYL-TERMINAL HYDROLASE"/>
    <property type="match status" value="1"/>
</dbReference>
<feature type="region of interest" description="Disordered" evidence="2">
    <location>
        <begin position="253"/>
        <end position="304"/>
    </location>
</feature>
<feature type="domain" description="MINDY deubiquitinase" evidence="3">
    <location>
        <begin position="11"/>
        <end position="394"/>
    </location>
</feature>